<dbReference type="AlphaFoldDB" id="A0A4Z2E4G2"/>
<name>A0A4Z2E4G2_9TELE</name>
<keyword evidence="2" id="KW-0812">Transmembrane</keyword>
<keyword evidence="4" id="KW-1185">Reference proteome</keyword>
<keyword evidence="2" id="KW-1133">Transmembrane helix</keyword>
<feature type="region of interest" description="Disordered" evidence="1">
    <location>
        <begin position="49"/>
        <end position="96"/>
    </location>
</feature>
<keyword evidence="2" id="KW-0472">Membrane</keyword>
<reference evidence="3 4" key="1">
    <citation type="submission" date="2019-03" db="EMBL/GenBank/DDBJ databases">
        <title>First draft genome of Liparis tanakae, snailfish: a comprehensive survey of snailfish specific genes.</title>
        <authorList>
            <person name="Kim W."/>
            <person name="Song I."/>
            <person name="Jeong J.-H."/>
            <person name="Kim D."/>
            <person name="Kim S."/>
            <person name="Ryu S."/>
            <person name="Song J.Y."/>
            <person name="Lee S.K."/>
        </authorList>
    </citation>
    <scope>NUCLEOTIDE SEQUENCE [LARGE SCALE GENOMIC DNA]</scope>
    <source>
        <tissue evidence="3">Muscle</tissue>
    </source>
</reference>
<organism evidence="3 4">
    <name type="scientific">Liparis tanakae</name>
    <name type="common">Tanaka's snailfish</name>
    <dbReference type="NCBI Taxonomy" id="230148"/>
    <lineage>
        <taxon>Eukaryota</taxon>
        <taxon>Metazoa</taxon>
        <taxon>Chordata</taxon>
        <taxon>Craniata</taxon>
        <taxon>Vertebrata</taxon>
        <taxon>Euteleostomi</taxon>
        <taxon>Actinopterygii</taxon>
        <taxon>Neopterygii</taxon>
        <taxon>Teleostei</taxon>
        <taxon>Neoteleostei</taxon>
        <taxon>Acanthomorphata</taxon>
        <taxon>Eupercaria</taxon>
        <taxon>Perciformes</taxon>
        <taxon>Cottioidei</taxon>
        <taxon>Cottales</taxon>
        <taxon>Liparidae</taxon>
        <taxon>Liparis</taxon>
    </lineage>
</organism>
<dbReference type="EMBL" id="SRLO01017605">
    <property type="protein sequence ID" value="TNN23705.1"/>
    <property type="molecule type" value="Genomic_DNA"/>
</dbReference>
<comment type="caution">
    <text evidence="3">The sequence shown here is derived from an EMBL/GenBank/DDBJ whole genome shotgun (WGS) entry which is preliminary data.</text>
</comment>
<dbReference type="Proteomes" id="UP000314294">
    <property type="component" value="Unassembled WGS sequence"/>
</dbReference>
<protein>
    <submittedName>
        <fullName evidence="3">Uncharacterized protein</fullName>
    </submittedName>
</protein>
<sequence length="96" mass="10610">MLTTWSWRADPTEPPWRCSWSWVVLVWVVRVWVVRVWLARCGSFQSVPVSLPSLSSGNQHGVTPGSLRGPDSCCEETASVSVTHTAAEPSHPLPAR</sequence>
<evidence type="ECO:0000313" key="4">
    <source>
        <dbReference type="Proteomes" id="UP000314294"/>
    </source>
</evidence>
<gene>
    <name evidence="3" type="ORF">EYF80_066172</name>
</gene>
<feature type="transmembrane region" description="Helical" evidence="2">
    <location>
        <begin position="20"/>
        <end position="38"/>
    </location>
</feature>
<evidence type="ECO:0000256" key="2">
    <source>
        <dbReference type="SAM" id="Phobius"/>
    </source>
</evidence>
<evidence type="ECO:0000256" key="1">
    <source>
        <dbReference type="SAM" id="MobiDB-lite"/>
    </source>
</evidence>
<evidence type="ECO:0000313" key="3">
    <source>
        <dbReference type="EMBL" id="TNN23705.1"/>
    </source>
</evidence>
<proteinExistence type="predicted"/>
<accession>A0A4Z2E4G2</accession>